<evidence type="ECO:0000256" key="1">
    <source>
        <dbReference type="SAM" id="MobiDB-lite"/>
    </source>
</evidence>
<feature type="domain" description="Amine oxidase" evidence="2">
    <location>
        <begin position="52"/>
        <end position="260"/>
    </location>
</feature>
<dbReference type="PANTHER" id="PTHR10742">
    <property type="entry name" value="FLAVIN MONOAMINE OXIDASE"/>
    <property type="match status" value="1"/>
</dbReference>
<dbReference type="EMBL" id="HBEO01031040">
    <property type="protein sequence ID" value="CAD8503533.1"/>
    <property type="molecule type" value="Transcribed_RNA"/>
</dbReference>
<dbReference type="PANTHER" id="PTHR10742:SF410">
    <property type="entry name" value="LYSINE-SPECIFIC HISTONE DEMETHYLASE 2"/>
    <property type="match status" value="1"/>
</dbReference>
<dbReference type="CDD" id="cd04508">
    <property type="entry name" value="Tudor_SF"/>
    <property type="match status" value="1"/>
</dbReference>
<dbReference type="Gene3D" id="3.50.50.60">
    <property type="entry name" value="FAD/NAD(P)-binding domain"/>
    <property type="match status" value="1"/>
</dbReference>
<dbReference type="Pfam" id="PF01593">
    <property type="entry name" value="Amino_oxidase"/>
    <property type="match status" value="1"/>
</dbReference>
<sequence>MEVEMFFDDGVWYRGRIVSLSHGVATVFFDDGDVQQVSLPHPDVRPAPPPPPVRLQTRDGRSLRSRAVLLCVPMGVMQQGAIKFEPSLPSWKHDAIRRAGNGLINKLTVEYREVFWDPQVDFFGTTSSRAEDRGAFFLVWSLVRFTGRPILIAVLSGEAARKYESMSDELVVKKFQEAMSSIFGQLPQPERSHVTRWGSNPHARGAYSFVKVGSMGGPDYDLLAEPVGGQVFFAGEGTCREHPATAAGAYLTGLREAARLHRLLSEMQAQRRKDLKEEVEEKQASFTDMEEGN</sequence>
<feature type="region of interest" description="Disordered" evidence="1">
    <location>
        <begin position="270"/>
        <end position="293"/>
    </location>
</feature>
<organism evidence="3">
    <name type="scientific">Hanusia phi</name>
    <dbReference type="NCBI Taxonomy" id="3032"/>
    <lineage>
        <taxon>Eukaryota</taxon>
        <taxon>Cryptophyceae</taxon>
        <taxon>Pyrenomonadales</taxon>
        <taxon>Geminigeraceae</taxon>
        <taxon>Hanusia</taxon>
    </lineage>
</organism>
<name>A0A7S0HVU7_9CRYP</name>
<dbReference type="GO" id="GO:0016491">
    <property type="term" value="F:oxidoreductase activity"/>
    <property type="evidence" value="ECO:0007669"/>
    <property type="project" value="InterPro"/>
</dbReference>
<dbReference type="Gene3D" id="2.30.30.140">
    <property type="match status" value="1"/>
</dbReference>
<protein>
    <recommendedName>
        <fullName evidence="2">Amine oxidase domain-containing protein</fullName>
    </recommendedName>
</protein>
<dbReference type="SUPFAM" id="SSF51905">
    <property type="entry name" value="FAD/NAD(P)-binding domain"/>
    <property type="match status" value="1"/>
</dbReference>
<reference evidence="3" key="1">
    <citation type="submission" date="2021-01" db="EMBL/GenBank/DDBJ databases">
        <authorList>
            <person name="Corre E."/>
            <person name="Pelletier E."/>
            <person name="Niang G."/>
            <person name="Scheremetjew M."/>
            <person name="Finn R."/>
            <person name="Kale V."/>
            <person name="Holt S."/>
            <person name="Cochrane G."/>
            <person name="Meng A."/>
            <person name="Brown T."/>
            <person name="Cohen L."/>
        </authorList>
    </citation>
    <scope>NUCLEOTIDE SEQUENCE</scope>
    <source>
        <strain evidence="3">CCMP325</strain>
    </source>
</reference>
<dbReference type="InterPro" id="IPR002937">
    <property type="entry name" value="Amino_oxidase"/>
</dbReference>
<feature type="compositionally biased region" description="Basic and acidic residues" evidence="1">
    <location>
        <begin position="270"/>
        <end position="283"/>
    </location>
</feature>
<dbReference type="Gene3D" id="3.90.660.10">
    <property type="match status" value="1"/>
</dbReference>
<evidence type="ECO:0000259" key="2">
    <source>
        <dbReference type="Pfam" id="PF01593"/>
    </source>
</evidence>
<dbReference type="SUPFAM" id="SSF54373">
    <property type="entry name" value="FAD-linked reductases, C-terminal domain"/>
    <property type="match status" value="1"/>
</dbReference>
<gene>
    <name evidence="3" type="ORF">HPHI1048_LOCUS21033</name>
</gene>
<proteinExistence type="predicted"/>
<evidence type="ECO:0000313" key="3">
    <source>
        <dbReference type="EMBL" id="CAD8503533.1"/>
    </source>
</evidence>
<accession>A0A7S0HVU7</accession>
<dbReference type="InterPro" id="IPR050281">
    <property type="entry name" value="Flavin_monoamine_oxidase"/>
</dbReference>
<dbReference type="AlphaFoldDB" id="A0A7S0HVU7"/>
<dbReference type="InterPro" id="IPR036188">
    <property type="entry name" value="FAD/NAD-bd_sf"/>
</dbReference>